<proteinExistence type="predicted"/>
<dbReference type="AlphaFoldDB" id="A0A3A8QV02"/>
<protein>
    <submittedName>
        <fullName evidence="1">Uncharacterized protein</fullName>
    </submittedName>
</protein>
<reference evidence="2" key="1">
    <citation type="submission" date="2018-09" db="EMBL/GenBank/DDBJ databases">
        <authorList>
            <person name="Livingstone P.G."/>
            <person name="Whitworth D.E."/>
        </authorList>
    </citation>
    <scope>NUCLEOTIDE SEQUENCE [LARGE SCALE GENOMIC DNA]</scope>
    <source>
        <strain evidence="2">AB050A</strain>
    </source>
</reference>
<gene>
    <name evidence="1" type="ORF">D7W81_05730</name>
</gene>
<sequence length="59" mass="6674">MEDELGVMMQRALHQKVVIIERHQQGIRRNLADEGVACGARRQALLLDVDVVLHLELEG</sequence>
<dbReference type="EMBL" id="RAWK01000022">
    <property type="protein sequence ID" value="RKH72586.1"/>
    <property type="molecule type" value="Genomic_DNA"/>
</dbReference>
<name>A0A3A8QV02_9BACT</name>
<keyword evidence="2" id="KW-1185">Reference proteome</keyword>
<evidence type="ECO:0000313" key="2">
    <source>
        <dbReference type="Proteomes" id="UP000267003"/>
    </source>
</evidence>
<comment type="caution">
    <text evidence="1">The sequence shown here is derived from an EMBL/GenBank/DDBJ whole genome shotgun (WGS) entry which is preliminary data.</text>
</comment>
<accession>A0A3A8QV02</accession>
<evidence type="ECO:0000313" key="1">
    <source>
        <dbReference type="EMBL" id="RKH72586.1"/>
    </source>
</evidence>
<organism evidence="1 2">
    <name type="scientific">Corallococcus aberystwythensis</name>
    <dbReference type="NCBI Taxonomy" id="2316722"/>
    <lineage>
        <taxon>Bacteria</taxon>
        <taxon>Pseudomonadati</taxon>
        <taxon>Myxococcota</taxon>
        <taxon>Myxococcia</taxon>
        <taxon>Myxococcales</taxon>
        <taxon>Cystobacterineae</taxon>
        <taxon>Myxococcaceae</taxon>
        <taxon>Corallococcus</taxon>
    </lineage>
</organism>
<dbReference type="Proteomes" id="UP000267003">
    <property type="component" value="Unassembled WGS sequence"/>
</dbReference>